<name>A0A0D5ZBY6_PAEPS</name>
<dbReference type="PATRIC" id="fig|886882.15.peg.3740"/>
<keyword evidence="1" id="KW-0812">Transmembrane</keyword>
<dbReference type="eggNOG" id="ENOG50306HX">
    <property type="taxonomic scope" value="Bacteria"/>
</dbReference>
<gene>
    <name evidence="2" type="ORF">PPSC2_17505</name>
</gene>
<dbReference type="OrthoDB" id="2657373at2"/>
<evidence type="ECO:0000256" key="1">
    <source>
        <dbReference type="SAM" id="Phobius"/>
    </source>
</evidence>
<dbReference type="HOGENOM" id="CLU_2024440_0_0_9"/>
<dbReference type="STRING" id="1406.LK13_04845"/>
<evidence type="ECO:0000313" key="2">
    <source>
        <dbReference type="EMBL" id="AKA44290.1"/>
    </source>
</evidence>
<dbReference type="EMBL" id="CP002213">
    <property type="protein sequence ID" value="AKA44290.1"/>
    <property type="molecule type" value="Genomic_DNA"/>
</dbReference>
<accession>A0A0D5ZBY6</accession>
<dbReference type="Proteomes" id="UP000006868">
    <property type="component" value="Chromosome"/>
</dbReference>
<feature type="transmembrane region" description="Helical" evidence="1">
    <location>
        <begin position="7"/>
        <end position="30"/>
    </location>
</feature>
<keyword evidence="1" id="KW-0472">Membrane</keyword>
<sequence length="122" mass="14086">MRMQDKPIVSVIGLGLFSLSLVVHICFKSIRTMDDVGMGILLSLVNAIFLVFPLLWGVLGAVEFSRIMSWSEKIKEREVNEEVDLDKYKKKIKIYLCINVVYLLLVICQLGYVIYRWDEVNV</sequence>
<feature type="transmembrane region" description="Helical" evidence="1">
    <location>
        <begin position="36"/>
        <end position="59"/>
    </location>
</feature>
<proteinExistence type="predicted"/>
<dbReference type="AlphaFoldDB" id="A0A0D5ZBY6"/>
<dbReference type="RefSeq" id="WP_043886018.1">
    <property type="nucleotide sequence ID" value="NC_014622.2"/>
</dbReference>
<protein>
    <submittedName>
        <fullName evidence="2">Uncharacterized protein</fullName>
    </submittedName>
</protein>
<organism evidence="2 3">
    <name type="scientific">Paenibacillus polymyxa (strain SC2)</name>
    <name type="common">Bacillus polymyxa</name>
    <dbReference type="NCBI Taxonomy" id="886882"/>
    <lineage>
        <taxon>Bacteria</taxon>
        <taxon>Bacillati</taxon>
        <taxon>Bacillota</taxon>
        <taxon>Bacilli</taxon>
        <taxon>Bacillales</taxon>
        <taxon>Paenibacillaceae</taxon>
        <taxon>Paenibacillus</taxon>
    </lineage>
</organism>
<reference evidence="2 3" key="1">
    <citation type="journal article" date="2011" name="J. Bacteriol.">
        <title>Complete genome sequence of Paenibacillus polymyxa SC2, a strain of plant growth-promoting Rhizobacterium with broad-spectrum antimicrobial activity.</title>
        <authorList>
            <person name="Ma M."/>
            <person name="Wang C."/>
            <person name="Ding Y."/>
            <person name="Li L."/>
            <person name="Shen D."/>
            <person name="Jiang X."/>
            <person name="Guan D."/>
            <person name="Cao F."/>
            <person name="Chen H."/>
            <person name="Feng R."/>
            <person name="Wang X."/>
            <person name="Ge Y."/>
            <person name="Yao L."/>
            <person name="Bing X."/>
            <person name="Yang X."/>
            <person name="Li J."/>
            <person name="Du B."/>
        </authorList>
    </citation>
    <scope>NUCLEOTIDE SEQUENCE [LARGE SCALE GENOMIC DNA]</scope>
    <source>
        <strain evidence="2 3">SC2</strain>
    </source>
</reference>
<feature type="transmembrane region" description="Helical" evidence="1">
    <location>
        <begin position="94"/>
        <end position="115"/>
    </location>
</feature>
<evidence type="ECO:0000313" key="3">
    <source>
        <dbReference type="Proteomes" id="UP000006868"/>
    </source>
</evidence>
<dbReference type="KEGG" id="ppm:PPSC2_17505"/>
<keyword evidence="1" id="KW-1133">Transmembrane helix</keyword>